<evidence type="ECO:0000313" key="2">
    <source>
        <dbReference type="Proteomes" id="UP000007952"/>
    </source>
</evidence>
<dbReference type="EMBL" id="CP002808">
    <property type="protein sequence ID" value="AEG73707.1"/>
    <property type="molecule type" value="Genomic_DNA"/>
</dbReference>
<organism evidence="1 2">
    <name type="scientific">Mycoplasma haemofelis (strain Ohio2)</name>
    <dbReference type="NCBI Taxonomy" id="859194"/>
    <lineage>
        <taxon>Bacteria</taxon>
        <taxon>Bacillati</taxon>
        <taxon>Mycoplasmatota</taxon>
        <taxon>Mollicutes</taxon>
        <taxon>Mycoplasmataceae</taxon>
        <taxon>Mycoplasma</taxon>
    </lineage>
</organism>
<reference key="2">
    <citation type="submission" date="2011-05" db="EMBL/GenBank/DDBJ databases">
        <title>The Genome of Mycoplasma haemofelis Strain Ohio2, a pathogenic hemoplasma of the cat.</title>
        <authorList>
            <person name="Santos A.P."/>
            <person name="Guimaraes A.M.S."/>
            <person name="SanMiguel P.J."/>
            <person name="Martin S.W."/>
            <person name="Messick J.B."/>
        </authorList>
    </citation>
    <scope>NUCLEOTIDE SEQUENCE</scope>
    <source>
        <strain>Ohio2</strain>
    </source>
</reference>
<dbReference type="AlphaFoldDB" id="F6FGZ8"/>
<dbReference type="STRING" id="859194.MHF_1473"/>
<sequence>MNAKLLTIPTALAGGAGGTYLGYKYLPQGEQKISIKSKLGDLLLGFDGSYDSKWKDRSTLVSSKANLPESLSALKETTGSKAISETNIKKWCQEQIEKDFSSETDSLFVSVRDYCTFNNKDKLGEKVITEELTTGKAIQTSGKWSKANDKLKQASDQGMSDTMKGIRTKLNASSGGTDNTQALKTWCESIYPSYFKGEEDPVFKDAKTYCVETAQ</sequence>
<dbReference type="Proteomes" id="UP000007952">
    <property type="component" value="Chromosome"/>
</dbReference>
<dbReference type="BioCyc" id="MHAE859194:G1GR7-1468-MONOMER"/>
<dbReference type="HOGENOM" id="CLU_087258_1_0_14"/>
<evidence type="ECO:0000313" key="1">
    <source>
        <dbReference type="EMBL" id="AEG73707.1"/>
    </source>
</evidence>
<proteinExistence type="predicted"/>
<dbReference type="KEGG" id="mhf:MHF_1473"/>
<accession>F6FGZ8</accession>
<gene>
    <name evidence="1" type="ordered locus">MHF_1473</name>
</gene>
<reference evidence="1 2" key="1">
    <citation type="journal article" date="2011" name="J. Bacteriol.">
        <title>Complete genome sequences of two hemotropic Mycoplasmas, Mycoplasma haemofelis strain Ohio2 and Mycoplasma suis strain Illinois.</title>
        <authorList>
            <person name="Messick J.B."/>
            <person name="Santos A.P."/>
            <person name="Guimaraes A.M."/>
        </authorList>
    </citation>
    <scope>NUCLEOTIDE SEQUENCE [LARGE SCALE GENOMIC DNA]</scope>
    <source>
        <strain evidence="1 2">Ohio2</strain>
    </source>
</reference>
<protein>
    <submittedName>
        <fullName evidence="1">Uncharacterized protein</fullName>
    </submittedName>
</protein>
<name>F6FGZ8_MYCHI</name>